<dbReference type="InterPro" id="IPR005828">
    <property type="entry name" value="MFS_sugar_transport-like"/>
</dbReference>
<keyword evidence="4 9" id="KW-0812">Transmembrane</keyword>
<feature type="transmembrane region" description="Helical" evidence="9">
    <location>
        <begin position="314"/>
        <end position="332"/>
    </location>
</feature>
<dbReference type="Pfam" id="PF00083">
    <property type="entry name" value="Sugar_tr"/>
    <property type="match status" value="1"/>
</dbReference>
<dbReference type="NCBIfam" id="TIGR00879">
    <property type="entry name" value="SP"/>
    <property type="match status" value="1"/>
</dbReference>
<evidence type="ECO:0000313" key="12">
    <source>
        <dbReference type="Proteomes" id="UP001437256"/>
    </source>
</evidence>
<evidence type="ECO:0000256" key="5">
    <source>
        <dbReference type="ARBA" id="ARBA00022989"/>
    </source>
</evidence>
<keyword evidence="12" id="KW-1185">Reference proteome</keyword>
<dbReference type="EMBL" id="JBBXMP010000202">
    <property type="protein sequence ID" value="KAL0059860.1"/>
    <property type="molecule type" value="Genomic_DNA"/>
</dbReference>
<organism evidence="11 12">
    <name type="scientific">Marasmius tenuissimus</name>
    <dbReference type="NCBI Taxonomy" id="585030"/>
    <lineage>
        <taxon>Eukaryota</taxon>
        <taxon>Fungi</taxon>
        <taxon>Dikarya</taxon>
        <taxon>Basidiomycota</taxon>
        <taxon>Agaricomycotina</taxon>
        <taxon>Agaricomycetes</taxon>
        <taxon>Agaricomycetidae</taxon>
        <taxon>Agaricales</taxon>
        <taxon>Marasmiineae</taxon>
        <taxon>Marasmiaceae</taxon>
        <taxon>Marasmius</taxon>
    </lineage>
</organism>
<sequence>MLTSKVGAIAITLAQTRSYLLGGRFVLGFGVSIAATACPSYVVELSPPQWRGRLTGLYNTFYYAGSILCTGIAIGTGKLQSTTSWRAPLAIQLVPAGILVIFVWFLPESPRWLMSVNRKDEARRILAKYHGNGDENSPLVQLQWKEFEESIKTDASDKRWWDYSELFNTHNARYRTYMMLMMGFFGQWSGNGLGYFLTVLFGNAGVTSQDRRLVLNFVNTIISAFGASIGTSLADTVGRRKMWFWGTLASASTLVIVTGCTAKFGLEGSRNPAGANAAIAFIFLFGFVYSLAYTPLQALYPTECLAYNARAKGMAMYSLAVSCAGLVGQYAGPIALQNISWKYYIVYVCWDLFECVMIWFFAVETKGRTLEELDEIFEVGPTFTAFFQFEADGLLQSPNPVKASLAKHTVAIVKKADHVEMVQVEDGATSV</sequence>
<dbReference type="Proteomes" id="UP001437256">
    <property type="component" value="Unassembled WGS sequence"/>
</dbReference>
<dbReference type="InterPro" id="IPR020846">
    <property type="entry name" value="MFS_dom"/>
</dbReference>
<feature type="transmembrane region" description="Helical" evidence="9">
    <location>
        <begin position="242"/>
        <end position="262"/>
    </location>
</feature>
<evidence type="ECO:0000256" key="7">
    <source>
        <dbReference type="ARBA" id="ARBA00049119"/>
    </source>
</evidence>
<dbReference type="InterPro" id="IPR036259">
    <property type="entry name" value="MFS_trans_sf"/>
</dbReference>
<gene>
    <name evidence="11" type="ORF">AAF712_013342</name>
</gene>
<protein>
    <recommendedName>
        <fullName evidence="10">Major facilitator superfamily (MFS) profile domain-containing protein</fullName>
    </recommendedName>
</protein>
<dbReference type="PANTHER" id="PTHR48022">
    <property type="entry name" value="PLASTIDIC GLUCOSE TRANSPORTER 4"/>
    <property type="match status" value="1"/>
</dbReference>
<dbReference type="InterPro" id="IPR003663">
    <property type="entry name" value="Sugar/inositol_transpt"/>
</dbReference>
<dbReference type="PANTHER" id="PTHR48022:SF79">
    <property type="entry name" value="LACTOSE PERMEASE, PUTATIVE (AFU_ORTHOLOGUE AFUA_6G01860)-RELATED"/>
    <property type="match status" value="1"/>
</dbReference>
<evidence type="ECO:0000259" key="10">
    <source>
        <dbReference type="PROSITE" id="PS50850"/>
    </source>
</evidence>
<comment type="caution">
    <text evidence="11">The sequence shown here is derived from an EMBL/GenBank/DDBJ whole genome shotgun (WGS) entry which is preliminary data.</text>
</comment>
<feature type="transmembrane region" description="Helical" evidence="9">
    <location>
        <begin position="177"/>
        <end position="201"/>
    </location>
</feature>
<evidence type="ECO:0000256" key="2">
    <source>
        <dbReference type="ARBA" id="ARBA00010992"/>
    </source>
</evidence>
<reference evidence="11 12" key="1">
    <citation type="submission" date="2024-05" db="EMBL/GenBank/DDBJ databases">
        <title>A draft genome resource for the thread blight pathogen Marasmius tenuissimus strain MS-2.</title>
        <authorList>
            <person name="Yulfo-Soto G.E."/>
            <person name="Baruah I.K."/>
            <person name="Amoako-Attah I."/>
            <person name="Bukari Y."/>
            <person name="Meinhardt L.W."/>
            <person name="Bailey B.A."/>
            <person name="Cohen S.P."/>
        </authorList>
    </citation>
    <scope>NUCLEOTIDE SEQUENCE [LARGE SCALE GENOMIC DNA]</scope>
    <source>
        <strain evidence="11 12">MS-2</strain>
    </source>
</reference>
<evidence type="ECO:0000256" key="4">
    <source>
        <dbReference type="ARBA" id="ARBA00022692"/>
    </source>
</evidence>
<comment type="catalytic activity">
    <reaction evidence="7">
        <text>myo-inositol(out) + H(+)(out) = myo-inositol(in) + H(+)(in)</text>
        <dbReference type="Rhea" id="RHEA:60364"/>
        <dbReference type="ChEBI" id="CHEBI:15378"/>
        <dbReference type="ChEBI" id="CHEBI:17268"/>
    </reaction>
</comment>
<comment type="similarity">
    <text evidence="2 8">Belongs to the major facilitator superfamily. Sugar transporter (TC 2.A.1.1) family.</text>
</comment>
<feature type="transmembrane region" description="Helical" evidence="9">
    <location>
        <begin position="87"/>
        <end position="106"/>
    </location>
</feature>
<dbReference type="SUPFAM" id="SSF103473">
    <property type="entry name" value="MFS general substrate transporter"/>
    <property type="match status" value="1"/>
</dbReference>
<feature type="transmembrane region" description="Helical" evidence="9">
    <location>
        <begin position="21"/>
        <end position="43"/>
    </location>
</feature>
<evidence type="ECO:0000256" key="9">
    <source>
        <dbReference type="SAM" id="Phobius"/>
    </source>
</evidence>
<keyword evidence="5 9" id="KW-1133">Transmembrane helix</keyword>
<feature type="transmembrane region" description="Helical" evidence="9">
    <location>
        <begin position="55"/>
        <end position="75"/>
    </location>
</feature>
<name>A0ABR2ZET6_9AGAR</name>
<evidence type="ECO:0000256" key="8">
    <source>
        <dbReference type="RuleBase" id="RU003346"/>
    </source>
</evidence>
<dbReference type="PROSITE" id="PS50850">
    <property type="entry name" value="MFS"/>
    <property type="match status" value="1"/>
</dbReference>
<comment type="subcellular location">
    <subcellularLocation>
        <location evidence="1">Membrane</location>
        <topology evidence="1">Multi-pass membrane protein</topology>
    </subcellularLocation>
</comment>
<evidence type="ECO:0000256" key="1">
    <source>
        <dbReference type="ARBA" id="ARBA00004141"/>
    </source>
</evidence>
<evidence type="ECO:0000313" key="11">
    <source>
        <dbReference type="EMBL" id="KAL0059860.1"/>
    </source>
</evidence>
<keyword evidence="3 8" id="KW-0813">Transport</keyword>
<dbReference type="InterPro" id="IPR050360">
    <property type="entry name" value="MFS_Sugar_Transporters"/>
</dbReference>
<feature type="transmembrane region" description="Helical" evidence="9">
    <location>
        <begin position="213"/>
        <end position="230"/>
    </location>
</feature>
<feature type="transmembrane region" description="Helical" evidence="9">
    <location>
        <begin position="344"/>
        <end position="362"/>
    </location>
</feature>
<feature type="domain" description="Major facilitator superfamily (MFS) profile" evidence="10">
    <location>
        <begin position="1"/>
        <end position="366"/>
    </location>
</feature>
<evidence type="ECO:0000256" key="6">
    <source>
        <dbReference type="ARBA" id="ARBA00023136"/>
    </source>
</evidence>
<proteinExistence type="inferred from homology"/>
<dbReference type="Gene3D" id="1.20.1250.20">
    <property type="entry name" value="MFS general substrate transporter like domains"/>
    <property type="match status" value="1"/>
</dbReference>
<accession>A0ABR2ZET6</accession>
<keyword evidence="6 9" id="KW-0472">Membrane</keyword>
<feature type="transmembrane region" description="Helical" evidence="9">
    <location>
        <begin position="274"/>
        <end position="294"/>
    </location>
</feature>
<evidence type="ECO:0000256" key="3">
    <source>
        <dbReference type="ARBA" id="ARBA00022448"/>
    </source>
</evidence>